<evidence type="ECO:0000259" key="3">
    <source>
        <dbReference type="PROSITE" id="PS51352"/>
    </source>
</evidence>
<dbReference type="Pfam" id="PF00085">
    <property type="entry name" value="Thioredoxin"/>
    <property type="match status" value="2"/>
</dbReference>
<dbReference type="GO" id="GO:0003756">
    <property type="term" value="F:protein disulfide isomerase activity"/>
    <property type="evidence" value="ECO:0007669"/>
    <property type="project" value="TreeGrafter"/>
</dbReference>
<dbReference type="AlphaFoldDB" id="A0A7J6N092"/>
<dbReference type="PROSITE" id="PS51352">
    <property type="entry name" value="THIOREDOXIN_2"/>
    <property type="match status" value="1"/>
</dbReference>
<comment type="caution">
    <text evidence="4">The sequence shown here is derived from an EMBL/GenBank/DDBJ whole genome shotgun (WGS) entry which is preliminary data.</text>
</comment>
<dbReference type="PANTHER" id="PTHR18929">
    <property type="entry name" value="PROTEIN DISULFIDE ISOMERASE"/>
    <property type="match status" value="1"/>
</dbReference>
<evidence type="ECO:0000313" key="5">
    <source>
        <dbReference type="Proteomes" id="UP000591131"/>
    </source>
</evidence>
<keyword evidence="2" id="KW-0732">Signal</keyword>
<keyword evidence="5" id="KW-1185">Reference proteome</keyword>
<dbReference type="CDD" id="cd02995">
    <property type="entry name" value="PDI_a_PDI_a'_C"/>
    <property type="match status" value="1"/>
</dbReference>
<dbReference type="InterPro" id="IPR036249">
    <property type="entry name" value="Thioredoxin-like_sf"/>
</dbReference>
<evidence type="ECO:0000256" key="2">
    <source>
        <dbReference type="SAM" id="SignalP"/>
    </source>
</evidence>
<comment type="similarity">
    <text evidence="1">Belongs to the protein disulfide isomerase family.</text>
</comment>
<evidence type="ECO:0000313" key="4">
    <source>
        <dbReference type="EMBL" id="KAF4677255.1"/>
    </source>
</evidence>
<dbReference type="CDD" id="cd02981">
    <property type="entry name" value="PDI_b_family"/>
    <property type="match status" value="1"/>
</dbReference>
<accession>A0A7J6N092</accession>
<dbReference type="Pfam" id="PF13848">
    <property type="entry name" value="Thioredoxin_6"/>
    <property type="match status" value="1"/>
</dbReference>
<proteinExistence type="inferred from homology"/>
<feature type="domain" description="Thioredoxin" evidence="3">
    <location>
        <begin position="402"/>
        <end position="526"/>
    </location>
</feature>
<protein>
    <recommendedName>
        <fullName evidence="3">Thioredoxin domain-containing protein</fullName>
    </recommendedName>
</protein>
<dbReference type="GO" id="GO:0034976">
    <property type="term" value="P:response to endoplasmic reticulum stress"/>
    <property type="evidence" value="ECO:0007669"/>
    <property type="project" value="TreeGrafter"/>
</dbReference>
<dbReference type="GO" id="GO:0006457">
    <property type="term" value="P:protein folding"/>
    <property type="evidence" value="ECO:0007669"/>
    <property type="project" value="TreeGrafter"/>
</dbReference>
<name>A0A7J6N092_PERCH</name>
<dbReference type="PRINTS" id="PR00421">
    <property type="entry name" value="THIOREDOXIN"/>
</dbReference>
<reference evidence="4 5" key="1">
    <citation type="submission" date="2020-04" db="EMBL/GenBank/DDBJ databases">
        <title>Perkinsus chesapeaki whole genome sequence.</title>
        <authorList>
            <person name="Bogema D.R."/>
        </authorList>
    </citation>
    <scope>NUCLEOTIDE SEQUENCE [LARGE SCALE GENOMIC DNA]</scope>
    <source>
        <strain evidence="4">ATCC PRA-425</strain>
    </source>
</reference>
<dbReference type="PROSITE" id="PS00194">
    <property type="entry name" value="THIOREDOXIN_1"/>
    <property type="match status" value="1"/>
</dbReference>
<feature type="signal peptide" evidence="2">
    <location>
        <begin position="1"/>
        <end position="28"/>
    </location>
</feature>
<dbReference type="PANTHER" id="PTHR18929:SF246">
    <property type="entry name" value="PROTEIN DISULFIDE ISOMERASE-LIKE 1-4"/>
    <property type="match status" value="1"/>
</dbReference>
<dbReference type="SUPFAM" id="SSF52833">
    <property type="entry name" value="Thioredoxin-like"/>
    <property type="match status" value="4"/>
</dbReference>
<dbReference type="OrthoDB" id="72053at2759"/>
<dbReference type="InterPro" id="IPR013766">
    <property type="entry name" value="Thioredoxin_domain"/>
</dbReference>
<sequence length="549" mass="62241">MLARPVSVVAQLLATFLLLVLAADGADAWNIPWFGGKTKEKRLGEVIELDETTLDELLVTESISAVLFYAQWSPYSQQAIPMWEVVAEKLALSNPPIPVGEIDASKYPGVRAKHEIVVNPTIKLFIDDEAFEFPMQEQKTWANVVNWINLRTNRDQVITNTEQMDLFLDENPLAVIGLFLSERDSEMFKKTSRHFDDVSFAVTFGTDSREMARYLVKLGKIQDTPTRFPTLVMLYQHDEKAAIYDGDMGDYHKVDQFIMSRRVPMVTEFTAETADQVFSSGMPTIFLFRDPESDAGKKAEAALREASTTLRGSVVFALASDKNEPVQKQLFHELALDTLDPSEFPLTRLVYRSTHGHQHREYMDVKARKYRIDGGYGARECPPVTSPDHYRSFAHQYTRGMLKAYKRSEPIPIYYGNEPVVQVVGSNFQDIVIDSPQDVLVDFYAPWCGHCRKFEPVYTSLGETLKPLRNTLRIVKVDATQNEVPVQITGFPTILLYPAGKKDSPVEFRQQRTVPVMTEFLKAHCTNPLTLAREDPNGGRWQGISPDEL</sequence>
<dbReference type="GO" id="GO:0005783">
    <property type="term" value="C:endoplasmic reticulum"/>
    <property type="evidence" value="ECO:0007669"/>
    <property type="project" value="TreeGrafter"/>
</dbReference>
<feature type="chain" id="PRO_5029868025" description="Thioredoxin domain-containing protein" evidence="2">
    <location>
        <begin position="29"/>
        <end position="549"/>
    </location>
</feature>
<dbReference type="CDD" id="cd02961">
    <property type="entry name" value="PDI_a_family"/>
    <property type="match status" value="1"/>
</dbReference>
<dbReference type="EMBL" id="JAAPAO010000017">
    <property type="protein sequence ID" value="KAF4677255.1"/>
    <property type="molecule type" value="Genomic_DNA"/>
</dbReference>
<organism evidence="4 5">
    <name type="scientific">Perkinsus chesapeaki</name>
    <name type="common">Clam parasite</name>
    <name type="synonym">Perkinsus andrewsi</name>
    <dbReference type="NCBI Taxonomy" id="330153"/>
    <lineage>
        <taxon>Eukaryota</taxon>
        <taxon>Sar</taxon>
        <taxon>Alveolata</taxon>
        <taxon>Perkinsozoa</taxon>
        <taxon>Perkinsea</taxon>
        <taxon>Perkinsida</taxon>
        <taxon>Perkinsidae</taxon>
        <taxon>Perkinsus</taxon>
    </lineage>
</organism>
<dbReference type="Proteomes" id="UP000591131">
    <property type="component" value="Unassembled WGS sequence"/>
</dbReference>
<gene>
    <name evidence="4" type="ORF">FOL47_002494</name>
</gene>
<evidence type="ECO:0000256" key="1">
    <source>
        <dbReference type="ARBA" id="ARBA00006347"/>
    </source>
</evidence>
<dbReference type="Gene3D" id="3.40.30.10">
    <property type="entry name" value="Glutaredoxin"/>
    <property type="match status" value="4"/>
</dbReference>
<dbReference type="InterPro" id="IPR017937">
    <property type="entry name" value="Thioredoxin_CS"/>
</dbReference>